<feature type="transmembrane region" description="Helical" evidence="15">
    <location>
        <begin position="166"/>
        <end position="186"/>
    </location>
</feature>
<feature type="binding site" evidence="12">
    <location>
        <position position="402"/>
    </location>
    <ligand>
        <name>Zn(2+)</name>
        <dbReference type="ChEBI" id="CHEBI:29105"/>
        <note>catalytic</note>
    </ligand>
</feature>
<dbReference type="OrthoDB" id="3227768at2759"/>
<accession>A0A507FC37</accession>
<evidence type="ECO:0000256" key="14">
    <source>
        <dbReference type="SAM" id="MobiDB-lite"/>
    </source>
</evidence>
<dbReference type="EC" id="3.4.24.-" evidence="13"/>
<evidence type="ECO:0000256" key="12">
    <source>
        <dbReference type="PIRSR" id="PIRSR601842-2"/>
    </source>
</evidence>
<keyword evidence="10 13" id="KW-0865">Zymogen</keyword>
<reference evidence="17 18" key="1">
    <citation type="journal article" date="2019" name="Sci. Rep.">
        <title>Comparative genomics of chytrid fungi reveal insights into the obligate biotrophic and pathogenic lifestyle of Synchytrium endobioticum.</title>
        <authorList>
            <person name="van de Vossenberg B.T.L.H."/>
            <person name="Warris S."/>
            <person name="Nguyen H.D.T."/>
            <person name="van Gent-Pelzer M.P.E."/>
            <person name="Joly D.L."/>
            <person name="van de Geest H.C."/>
            <person name="Bonants P.J.M."/>
            <person name="Smith D.S."/>
            <person name="Levesque C.A."/>
            <person name="van der Lee T.A.J."/>
        </authorList>
    </citation>
    <scope>NUCLEOTIDE SEQUENCE [LARGE SCALE GENOMIC DNA]</scope>
    <source>
        <strain evidence="17 18">CBS 675.73</strain>
    </source>
</reference>
<keyword evidence="15" id="KW-0472">Membrane</keyword>
<keyword evidence="9 13" id="KW-0482">Metalloprotease</keyword>
<dbReference type="Pfam" id="PF02128">
    <property type="entry name" value="Peptidase_M36"/>
    <property type="match status" value="1"/>
</dbReference>
<evidence type="ECO:0000256" key="10">
    <source>
        <dbReference type="ARBA" id="ARBA00023145"/>
    </source>
</evidence>
<sequence>MNQWSHGPGTDVKPYLKSMGILLGSLGAVLFSIRAWDPEQHLWQAERDYPFNGLHLELGADPENLEDTAVTSSKNLATAASGARVAVLGDGRGGHAASLARCLLCWQTDAVAAAAAAVAVGPRVSVARNHARLGQTERDQHMTAPPSTSPSDSDIKARPLSMHNPAFFLGLLAICVAPLTAVPLFARDAAKLPGFDQPESVPIDLSINFPKIAARDASNIDAISSAARDALAASLKISTDEIKVSFAHTSTNGGTHHVHLVQVVDGIEITNAVANVNLTPDGKPYSVYSSFVPTTTTSSFAASGKAAGISVDVAVLKFAQSKGLATADRLSVKQDGSNFVVSGAPFAVQDIKASKKFYQKGDALIACWDLSVDLGYTWLNAFVSVASGEVVGVSDWSSDFSDASYLAVDPHSQAPVNSKLVTLKNPWNLNASPNGWHVIKGTERKDLYGNNVAAASNPNGSDSQSDAQVLALSRPSSSSLTFSYQLDQSKDAMNSVNINGAVTNMFVAANTIHDFFYNYGFTENAANFQFDNMGKGGLEGDGVIATCQDDYNTDSSSRNNANFLTPADGTSGRMRMYVFDVTNPTRDGAYDNGVVYHEMGHGLSNRLTGGGSNPNCLSSSQSGGMGEGWSDLWAVVLTAPATATRNTDIDMGRYVLGGDKGIRTYPYSTSLTTNPHKYSELKSTSEVHDVGEIWCTMLYEVLWNMVDVSGWLNPADLTTGKASGKGNADFASVVIQGMKNQPCNPSFIQARDAIIAADKTLFGGKYSCAIWKGFAKRGLGVNAKGSPYTNNADIPTECSGTIATTTSKPPATSTVAPTTKVTTSAVPTSKTTTAASTCAHSICTSGVKLASTCNSCVAKICAADSYCCTNSWDSACVGEVASVCNQTC</sequence>
<gene>
    <name evidence="17" type="ORF">CcCBS67573_g05018</name>
</gene>
<dbReference type="Gene3D" id="1.10.390.10">
    <property type="entry name" value="Neutral Protease Domain 2"/>
    <property type="match status" value="1"/>
</dbReference>
<evidence type="ECO:0000256" key="4">
    <source>
        <dbReference type="ARBA" id="ARBA00022670"/>
    </source>
</evidence>
<evidence type="ECO:0000256" key="6">
    <source>
        <dbReference type="ARBA" id="ARBA00022729"/>
    </source>
</evidence>
<dbReference type="InterPro" id="IPR001842">
    <property type="entry name" value="Peptidase_M36"/>
</dbReference>
<dbReference type="Proteomes" id="UP000320333">
    <property type="component" value="Unassembled WGS sequence"/>
</dbReference>
<evidence type="ECO:0000256" key="8">
    <source>
        <dbReference type="ARBA" id="ARBA00022833"/>
    </source>
</evidence>
<feature type="domain" description="FTP" evidence="16">
    <location>
        <begin position="243"/>
        <end position="291"/>
    </location>
</feature>
<dbReference type="InterPro" id="IPR027268">
    <property type="entry name" value="Peptidase_M4/M1_CTD_sf"/>
</dbReference>
<keyword evidence="15" id="KW-0812">Transmembrane</keyword>
<evidence type="ECO:0000256" key="7">
    <source>
        <dbReference type="ARBA" id="ARBA00022801"/>
    </source>
</evidence>
<dbReference type="InterPro" id="IPR050371">
    <property type="entry name" value="Fungal_virulence_M36"/>
</dbReference>
<evidence type="ECO:0000256" key="1">
    <source>
        <dbReference type="ARBA" id="ARBA00004613"/>
    </source>
</evidence>
<dbReference type="AlphaFoldDB" id="A0A507FC37"/>
<dbReference type="EMBL" id="QEAP01000169">
    <property type="protein sequence ID" value="TPX73702.1"/>
    <property type="molecule type" value="Genomic_DNA"/>
</dbReference>
<keyword evidence="15" id="KW-1133">Transmembrane helix</keyword>
<dbReference type="PRINTS" id="PR00999">
    <property type="entry name" value="FUNGALYSIN"/>
</dbReference>
<keyword evidence="7 13" id="KW-0378">Hydrolase</keyword>
<evidence type="ECO:0000256" key="3">
    <source>
        <dbReference type="ARBA" id="ARBA00022525"/>
    </source>
</evidence>
<evidence type="ECO:0000259" key="16">
    <source>
        <dbReference type="Pfam" id="PF07504"/>
    </source>
</evidence>
<dbReference type="PANTHER" id="PTHR33478">
    <property type="entry name" value="EXTRACELLULAR METALLOPROTEINASE MEP"/>
    <property type="match status" value="1"/>
</dbReference>
<name>A0A507FC37_9FUNG</name>
<feature type="binding site" evidence="12">
    <location>
        <position position="601"/>
    </location>
    <ligand>
        <name>Zn(2+)</name>
        <dbReference type="ChEBI" id="CHEBI:29105"/>
        <note>catalytic</note>
    </ligand>
</feature>
<keyword evidence="3 13" id="KW-0964">Secreted</keyword>
<dbReference type="GO" id="GO:0006508">
    <property type="term" value="P:proteolysis"/>
    <property type="evidence" value="ECO:0007669"/>
    <property type="project" value="UniProtKB-KW"/>
</dbReference>
<feature type="binding site" evidence="12">
    <location>
        <position position="627"/>
    </location>
    <ligand>
        <name>Zn(2+)</name>
        <dbReference type="ChEBI" id="CHEBI:29105"/>
        <note>catalytic</note>
    </ligand>
</feature>
<evidence type="ECO:0000256" key="5">
    <source>
        <dbReference type="ARBA" id="ARBA00022723"/>
    </source>
</evidence>
<comment type="cofactor">
    <cofactor evidence="12">
        <name>Zn(2+)</name>
        <dbReference type="ChEBI" id="CHEBI:29105"/>
    </cofactor>
    <text evidence="12">Binds 1 zinc ion per subunit.</text>
</comment>
<dbReference type="SUPFAM" id="SSF55486">
    <property type="entry name" value="Metalloproteases ('zincins'), catalytic domain"/>
    <property type="match status" value="1"/>
</dbReference>
<protein>
    <recommendedName>
        <fullName evidence="13">Extracellular metalloproteinase</fullName>
        <ecNumber evidence="13">3.4.24.-</ecNumber>
    </recommendedName>
    <alternativeName>
        <fullName evidence="13">Fungalysin</fullName>
    </alternativeName>
</protein>
<dbReference type="CDD" id="cd09596">
    <property type="entry name" value="M36"/>
    <property type="match status" value="1"/>
</dbReference>
<feature type="region of interest" description="Disordered" evidence="14">
    <location>
        <begin position="133"/>
        <end position="156"/>
    </location>
</feature>
<keyword evidence="8 12" id="KW-0862">Zinc</keyword>
<comment type="similarity">
    <text evidence="2 13">Belongs to the peptidase M36 family.</text>
</comment>
<evidence type="ECO:0000313" key="18">
    <source>
        <dbReference type="Proteomes" id="UP000320333"/>
    </source>
</evidence>
<keyword evidence="6" id="KW-0732">Signal</keyword>
<dbReference type="GO" id="GO:0004222">
    <property type="term" value="F:metalloendopeptidase activity"/>
    <property type="evidence" value="ECO:0007669"/>
    <property type="project" value="InterPro"/>
</dbReference>
<proteinExistence type="inferred from homology"/>
<dbReference type="Pfam" id="PF07504">
    <property type="entry name" value="FTP"/>
    <property type="match status" value="1"/>
</dbReference>
<evidence type="ECO:0000256" key="11">
    <source>
        <dbReference type="PIRSR" id="PIRSR601842-1"/>
    </source>
</evidence>
<comment type="caution">
    <text evidence="17">The sequence shown here is derived from an EMBL/GenBank/DDBJ whole genome shotgun (WGS) entry which is preliminary data.</text>
</comment>
<keyword evidence="5 12" id="KW-0479">Metal-binding</keyword>
<comment type="subcellular location">
    <subcellularLocation>
        <location evidence="1 13">Secreted</location>
    </subcellularLocation>
</comment>
<dbReference type="GO" id="GO:0008270">
    <property type="term" value="F:zinc ion binding"/>
    <property type="evidence" value="ECO:0007669"/>
    <property type="project" value="InterPro"/>
</dbReference>
<evidence type="ECO:0000256" key="13">
    <source>
        <dbReference type="RuleBase" id="RU364017"/>
    </source>
</evidence>
<keyword evidence="4 13" id="KW-0645">Protease</keyword>
<dbReference type="Gene3D" id="3.10.170.10">
    <property type="match status" value="1"/>
</dbReference>
<evidence type="ECO:0000256" key="15">
    <source>
        <dbReference type="SAM" id="Phobius"/>
    </source>
</evidence>
<dbReference type="InterPro" id="IPR011096">
    <property type="entry name" value="FTP_domain"/>
</dbReference>
<dbReference type="GO" id="GO:0005615">
    <property type="term" value="C:extracellular space"/>
    <property type="evidence" value="ECO:0007669"/>
    <property type="project" value="InterPro"/>
</dbReference>
<evidence type="ECO:0000256" key="2">
    <source>
        <dbReference type="ARBA" id="ARBA00006006"/>
    </source>
</evidence>
<dbReference type="PANTHER" id="PTHR33478:SF1">
    <property type="entry name" value="EXTRACELLULAR METALLOPROTEINASE MEP"/>
    <property type="match status" value="1"/>
</dbReference>
<feature type="binding site" evidence="12">
    <location>
        <position position="597"/>
    </location>
    <ligand>
        <name>Zn(2+)</name>
        <dbReference type="ChEBI" id="CHEBI:29105"/>
        <note>catalytic</note>
    </ligand>
</feature>
<organism evidence="17 18">
    <name type="scientific">Chytriomyces confervae</name>
    <dbReference type="NCBI Taxonomy" id="246404"/>
    <lineage>
        <taxon>Eukaryota</taxon>
        <taxon>Fungi</taxon>
        <taxon>Fungi incertae sedis</taxon>
        <taxon>Chytridiomycota</taxon>
        <taxon>Chytridiomycota incertae sedis</taxon>
        <taxon>Chytridiomycetes</taxon>
        <taxon>Chytridiales</taxon>
        <taxon>Chytriomycetaceae</taxon>
        <taxon>Chytriomyces</taxon>
    </lineage>
</organism>
<keyword evidence="18" id="KW-1185">Reference proteome</keyword>
<evidence type="ECO:0000313" key="17">
    <source>
        <dbReference type="EMBL" id="TPX73702.1"/>
    </source>
</evidence>
<evidence type="ECO:0000256" key="9">
    <source>
        <dbReference type="ARBA" id="ARBA00023049"/>
    </source>
</evidence>
<feature type="transmembrane region" description="Helical" evidence="15">
    <location>
        <begin position="15"/>
        <end position="33"/>
    </location>
</feature>
<feature type="active site" evidence="11">
    <location>
        <position position="598"/>
    </location>
</feature>